<dbReference type="PANTHER" id="PTHR32305:SF15">
    <property type="entry name" value="PROTEIN RHSA-RELATED"/>
    <property type="match status" value="1"/>
</dbReference>
<keyword evidence="3" id="KW-1185">Reference proteome</keyword>
<sequence length="238" mass="26759">MKFKKLVIALGLTSALPMVHANDAEQTEILTYNYTYDTHGQVKTVDGPRKDVEDITTYDYEQGNLTKVTNALGHTAESKDFHDYYGLPQTLIDANGIVTKLAYDEQGRLKTSTLKSSAGDLTTTYVYDDATGLVTKITRPDGTETNYEYDAFFRLKATYNGLNERIEYELDDMGNITKQTIKYMNGTIAKQHRQVFDKLGRIIESVSANGKKTTFTYDPNSNRLSIINPLKRTSGQAF</sequence>
<name>A0ABT5UG25_9GAMM</name>
<accession>A0ABT5UG25</accession>
<feature type="signal peptide" evidence="1">
    <location>
        <begin position="1"/>
        <end position="21"/>
    </location>
</feature>
<evidence type="ECO:0000256" key="1">
    <source>
        <dbReference type="SAM" id="SignalP"/>
    </source>
</evidence>
<dbReference type="Gene3D" id="2.180.10.10">
    <property type="entry name" value="RHS repeat-associated core"/>
    <property type="match status" value="1"/>
</dbReference>
<dbReference type="NCBIfam" id="TIGR01643">
    <property type="entry name" value="YD_repeat_2x"/>
    <property type="match status" value="3"/>
</dbReference>
<dbReference type="PANTHER" id="PTHR32305">
    <property type="match status" value="1"/>
</dbReference>
<dbReference type="Proteomes" id="UP001528823">
    <property type="component" value="Unassembled WGS sequence"/>
</dbReference>
<reference evidence="2 3" key="1">
    <citation type="submission" date="2022-11" db="EMBL/GenBank/DDBJ databases">
        <title>Spartinivicinus poritis sp. nov., isolated from scleractinian coral Porites lutea.</title>
        <authorList>
            <person name="Zhang G."/>
            <person name="Cai L."/>
            <person name="Wei Q."/>
        </authorList>
    </citation>
    <scope>NUCLEOTIDE SEQUENCE [LARGE SCALE GENOMIC DNA]</scope>
    <source>
        <strain evidence="2 3">A2-2</strain>
    </source>
</reference>
<protein>
    <recommendedName>
        <fullName evidence="4">YD repeat-containing protein</fullName>
    </recommendedName>
</protein>
<dbReference type="InterPro" id="IPR006530">
    <property type="entry name" value="YD"/>
</dbReference>
<comment type="caution">
    <text evidence="2">The sequence shown here is derived from an EMBL/GenBank/DDBJ whole genome shotgun (WGS) entry which is preliminary data.</text>
</comment>
<feature type="non-terminal residue" evidence="2">
    <location>
        <position position="238"/>
    </location>
</feature>
<dbReference type="Pfam" id="PF05593">
    <property type="entry name" value="RHS_repeat"/>
    <property type="match status" value="3"/>
</dbReference>
<gene>
    <name evidence="2" type="ORF">ORQ98_25575</name>
</gene>
<dbReference type="EMBL" id="JAPMOU010000059">
    <property type="protein sequence ID" value="MDE1465341.1"/>
    <property type="molecule type" value="Genomic_DNA"/>
</dbReference>
<proteinExistence type="predicted"/>
<evidence type="ECO:0008006" key="4">
    <source>
        <dbReference type="Google" id="ProtNLM"/>
    </source>
</evidence>
<feature type="chain" id="PRO_5046980651" description="YD repeat-containing protein" evidence="1">
    <location>
        <begin position="22"/>
        <end position="238"/>
    </location>
</feature>
<dbReference type="InterPro" id="IPR050708">
    <property type="entry name" value="T6SS_VgrG/RHS"/>
</dbReference>
<keyword evidence="1" id="KW-0732">Signal</keyword>
<evidence type="ECO:0000313" key="2">
    <source>
        <dbReference type="EMBL" id="MDE1465341.1"/>
    </source>
</evidence>
<organism evidence="2 3">
    <name type="scientific">Spartinivicinus poritis</name>
    <dbReference type="NCBI Taxonomy" id="2994640"/>
    <lineage>
        <taxon>Bacteria</taxon>
        <taxon>Pseudomonadati</taxon>
        <taxon>Pseudomonadota</taxon>
        <taxon>Gammaproteobacteria</taxon>
        <taxon>Oceanospirillales</taxon>
        <taxon>Zooshikellaceae</taxon>
        <taxon>Spartinivicinus</taxon>
    </lineage>
</organism>
<dbReference type="InterPro" id="IPR031325">
    <property type="entry name" value="RHS_repeat"/>
</dbReference>
<evidence type="ECO:0000313" key="3">
    <source>
        <dbReference type="Proteomes" id="UP001528823"/>
    </source>
</evidence>